<name>A0A5B0MPC1_PUCGR</name>
<reference evidence="2 3" key="1">
    <citation type="submission" date="2019-05" db="EMBL/GenBank/DDBJ databases">
        <title>Emergence of the Ug99 lineage of the wheat stem rust pathogen through somatic hybridization.</title>
        <authorList>
            <person name="Li F."/>
            <person name="Upadhyaya N.M."/>
            <person name="Sperschneider J."/>
            <person name="Matny O."/>
            <person name="Nguyen-Phuc H."/>
            <person name="Mago R."/>
            <person name="Raley C."/>
            <person name="Miller M.E."/>
            <person name="Silverstein K.A.T."/>
            <person name="Henningsen E."/>
            <person name="Hirsch C.D."/>
            <person name="Visser B."/>
            <person name="Pretorius Z.A."/>
            <person name="Steffenson B.J."/>
            <person name="Schwessinger B."/>
            <person name="Dodds P.N."/>
            <person name="Figueroa M."/>
        </authorList>
    </citation>
    <scope>NUCLEOTIDE SEQUENCE [LARGE SCALE GENOMIC DNA]</scope>
    <source>
        <strain evidence="2">21-0</strain>
    </source>
</reference>
<gene>
    <name evidence="2" type="ORF">PGT21_019766</name>
</gene>
<protein>
    <submittedName>
        <fullName evidence="2">Uncharacterized protein</fullName>
    </submittedName>
</protein>
<feature type="compositionally biased region" description="Basic and acidic residues" evidence="1">
    <location>
        <begin position="89"/>
        <end position="98"/>
    </location>
</feature>
<dbReference type="EMBL" id="VSWC01000144">
    <property type="protein sequence ID" value="KAA1077780.1"/>
    <property type="molecule type" value="Genomic_DNA"/>
</dbReference>
<dbReference type="Proteomes" id="UP000324748">
    <property type="component" value="Unassembled WGS sequence"/>
</dbReference>
<evidence type="ECO:0000256" key="1">
    <source>
        <dbReference type="SAM" id="MobiDB-lite"/>
    </source>
</evidence>
<keyword evidence="3" id="KW-1185">Reference proteome</keyword>
<organism evidence="2 3">
    <name type="scientific">Puccinia graminis f. sp. tritici</name>
    <dbReference type="NCBI Taxonomy" id="56615"/>
    <lineage>
        <taxon>Eukaryota</taxon>
        <taxon>Fungi</taxon>
        <taxon>Dikarya</taxon>
        <taxon>Basidiomycota</taxon>
        <taxon>Pucciniomycotina</taxon>
        <taxon>Pucciniomycetes</taxon>
        <taxon>Pucciniales</taxon>
        <taxon>Pucciniaceae</taxon>
        <taxon>Puccinia</taxon>
    </lineage>
</organism>
<dbReference type="AlphaFoldDB" id="A0A5B0MPC1"/>
<comment type="caution">
    <text evidence="2">The sequence shown here is derived from an EMBL/GenBank/DDBJ whole genome shotgun (WGS) entry which is preliminary data.</text>
</comment>
<evidence type="ECO:0000313" key="3">
    <source>
        <dbReference type="Proteomes" id="UP000324748"/>
    </source>
</evidence>
<proteinExistence type="predicted"/>
<evidence type="ECO:0000313" key="2">
    <source>
        <dbReference type="EMBL" id="KAA1077780.1"/>
    </source>
</evidence>
<feature type="region of interest" description="Disordered" evidence="1">
    <location>
        <begin position="36"/>
        <end position="98"/>
    </location>
</feature>
<sequence length="98" mass="10924">MANKENFCTFKAGAFQPEKIPDSYREGVRKLQKEFDKDGLDRLKPYSPGDLKLQEHTATSVGEDEHTPAQALDPLERSSEDSDSISSGHSEHSIMDIS</sequence>
<accession>A0A5B0MPC1</accession>